<proteinExistence type="predicted"/>
<dbReference type="Proteomes" id="UP000243006">
    <property type="component" value="Unassembled WGS sequence"/>
</dbReference>
<name>A0A1Y3EEX4_9BILA</name>
<evidence type="ECO:0000313" key="1">
    <source>
        <dbReference type="EMBL" id="OUC43545.1"/>
    </source>
</evidence>
<evidence type="ECO:0000313" key="2">
    <source>
        <dbReference type="Proteomes" id="UP000243006"/>
    </source>
</evidence>
<reference evidence="1 2" key="1">
    <citation type="submission" date="2015-04" db="EMBL/GenBank/DDBJ databases">
        <title>Draft genome of the roundworm Trichinella nativa.</title>
        <authorList>
            <person name="Mitreva M."/>
        </authorList>
    </citation>
    <scope>NUCLEOTIDE SEQUENCE [LARGE SCALE GENOMIC DNA]</scope>
    <source>
        <strain evidence="1 2">ISS45</strain>
    </source>
</reference>
<organism evidence="1 2">
    <name type="scientific">Trichinella nativa</name>
    <dbReference type="NCBI Taxonomy" id="6335"/>
    <lineage>
        <taxon>Eukaryota</taxon>
        <taxon>Metazoa</taxon>
        <taxon>Ecdysozoa</taxon>
        <taxon>Nematoda</taxon>
        <taxon>Enoplea</taxon>
        <taxon>Dorylaimia</taxon>
        <taxon>Trichinellida</taxon>
        <taxon>Trichinellidae</taxon>
        <taxon>Trichinella</taxon>
    </lineage>
</organism>
<accession>A0A1Y3EEX4</accession>
<gene>
    <name evidence="1" type="ORF">D917_09707</name>
</gene>
<feature type="non-terminal residue" evidence="1">
    <location>
        <position position="64"/>
    </location>
</feature>
<sequence>MKKVYSEFRTYLKMNENDQEIIEIGSDSSVDNFSDDQTVSSDEFKINEEDYLTWRKNALLLYNK</sequence>
<protein>
    <submittedName>
        <fullName evidence="1">Uncharacterized protein</fullName>
    </submittedName>
</protein>
<dbReference type="AlphaFoldDB" id="A0A1Y3EEX4"/>
<comment type="caution">
    <text evidence="1">The sequence shown here is derived from an EMBL/GenBank/DDBJ whole genome shotgun (WGS) entry which is preliminary data.</text>
</comment>
<dbReference type="EMBL" id="LVZM01014532">
    <property type="protein sequence ID" value="OUC43545.1"/>
    <property type="molecule type" value="Genomic_DNA"/>
</dbReference>